<feature type="compositionally biased region" description="Basic and acidic residues" evidence="1">
    <location>
        <begin position="349"/>
        <end position="361"/>
    </location>
</feature>
<dbReference type="SUPFAM" id="SSF56219">
    <property type="entry name" value="DNase I-like"/>
    <property type="match status" value="1"/>
</dbReference>
<sequence length="361" mass="40204">MATWLIAILTALLAAATLAPVSRIPHGFVRVCDFPKLQIIALTIAAAVATLVFLPWGTTVIVLVAVQVLIILVQSVACVRFTPLWRVQSLRFDGTADNPAVVRILVSNVKMSNRDHGRLIEVVRREAPDFAAFLECDGPWQTALSELKDILPHALEHPLDNSYGMIILSRIPFRSAEFRFVFSDEVPSARIVAETGAGDPFALYVVHPEPPVPYADTIGRDGELILLARDAKAESLPTIVTGDMNDVAWSPTTRRFQRLSGLLDPRVGRGFYNSFDARYPLLRWPLDHLFHDPRFRLVRLERLPNIGSDHFPMLFELALTSRNGADETPQAADSEDLEEAREVTQAADNLDREPIGSDWEK</sequence>
<dbReference type="Gene3D" id="3.60.10.10">
    <property type="entry name" value="Endonuclease/exonuclease/phosphatase"/>
    <property type="match status" value="1"/>
</dbReference>
<evidence type="ECO:0000256" key="2">
    <source>
        <dbReference type="SAM" id="Phobius"/>
    </source>
</evidence>
<proteinExistence type="predicted"/>
<keyword evidence="4" id="KW-0540">Nuclease</keyword>
<keyword evidence="5" id="KW-1185">Reference proteome</keyword>
<organism evidence="4 5">
    <name type="scientific">Microbaculum marinum</name>
    <dbReference type="NCBI Taxonomy" id="1764581"/>
    <lineage>
        <taxon>Bacteria</taxon>
        <taxon>Pseudomonadati</taxon>
        <taxon>Pseudomonadota</taxon>
        <taxon>Alphaproteobacteria</taxon>
        <taxon>Hyphomicrobiales</taxon>
        <taxon>Tepidamorphaceae</taxon>
        <taxon>Microbaculum</taxon>
    </lineage>
</organism>
<keyword evidence="4" id="KW-0255">Endonuclease</keyword>
<feature type="domain" description="Endonuclease/exonuclease/phosphatase" evidence="3">
    <location>
        <begin position="108"/>
        <end position="310"/>
    </location>
</feature>
<dbReference type="InterPro" id="IPR036691">
    <property type="entry name" value="Endo/exonu/phosph_ase_sf"/>
</dbReference>
<dbReference type="InterPro" id="IPR005135">
    <property type="entry name" value="Endo/exonuclease/phosphatase"/>
</dbReference>
<evidence type="ECO:0000313" key="5">
    <source>
        <dbReference type="Proteomes" id="UP001378188"/>
    </source>
</evidence>
<keyword evidence="2" id="KW-0472">Membrane</keyword>
<dbReference type="EMBL" id="JAZHOF010000013">
    <property type="protein sequence ID" value="MEJ8574619.1"/>
    <property type="molecule type" value="Genomic_DNA"/>
</dbReference>
<dbReference type="Proteomes" id="UP001378188">
    <property type="component" value="Unassembled WGS sequence"/>
</dbReference>
<dbReference type="Pfam" id="PF03372">
    <property type="entry name" value="Exo_endo_phos"/>
    <property type="match status" value="1"/>
</dbReference>
<evidence type="ECO:0000313" key="4">
    <source>
        <dbReference type="EMBL" id="MEJ8574619.1"/>
    </source>
</evidence>
<evidence type="ECO:0000259" key="3">
    <source>
        <dbReference type="Pfam" id="PF03372"/>
    </source>
</evidence>
<protein>
    <submittedName>
        <fullName evidence="4">Endonuclease/exonuclease/phosphatase family protein</fullName>
    </submittedName>
</protein>
<dbReference type="AlphaFoldDB" id="A0AAW9RM05"/>
<name>A0AAW9RM05_9HYPH</name>
<comment type="caution">
    <text evidence="4">The sequence shown here is derived from an EMBL/GenBank/DDBJ whole genome shotgun (WGS) entry which is preliminary data.</text>
</comment>
<accession>A0AAW9RM05</accession>
<keyword evidence="2" id="KW-1133">Transmembrane helix</keyword>
<feature type="transmembrane region" description="Helical" evidence="2">
    <location>
        <begin position="39"/>
        <end position="72"/>
    </location>
</feature>
<keyword evidence="4" id="KW-0378">Hydrolase</keyword>
<dbReference type="GO" id="GO:0004519">
    <property type="term" value="F:endonuclease activity"/>
    <property type="evidence" value="ECO:0007669"/>
    <property type="project" value="UniProtKB-KW"/>
</dbReference>
<keyword evidence="2" id="KW-0812">Transmembrane</keyword>
<reference evidence="4 5" key="1">
    <citation type="submission" date="2024-02" db="EMBL/GenBank/DDBJ databases">
        <title>Genome analysis and characterization of Microbaculum marinisediminis sp. nov., isolated from marine sediment.</title>
        <authorList>
            <person name="Du Z.-J."/>
            <person name="Ye Y.-Q."/>
            <person name="Zhang Z.-R."/>
            <person name="Yuan S.-M."/>
            <person name="Zhang X.-Y."/>
        </authorList>
    </citation>
    <scope>NUCLEOTIDE SEQUENCE [LARGE SCALE GENOMIC DNA]</scope>
    <source>
        <strain evidence="4 5">SDUM1044001</strain>
    </source>
</reference>
<evidence type="ECO:0000256" key="1">
    <source>
        <dbReference type="SAM" id="MobiDB-lite"/>
    </source>
</evidence>
<gene>
    <name evidence="4" type="ORF">V3328_24280</name>
</gene>
<feature type="region of interest" description="Disordered" evidence="1">
    <location>
        <begin position="324"/>
        <end position="361"/>
    </location>
</feature>
<dbReference type="RefSeq" id="WP_340332321.1">
    <property type="nucleotide sequence ID" value="NZ_JAZHOF010000013.1"/>
</dbReference>